<dbReference type="OrthoDB" id="1853881at2"/>
<gene>
    <name evidence="1" type="ORF">ERS852491_03963</name>
</gene>
<name>A0A174JRF3_9FIRM</name>
<protein>
    <submittedName>
        <fullName evidence="1">Uncharacterized protein</fullName>
    </submittedName>
</protein>
<dbReference type="AlphaFoldDB" id="A0A174JRF3"/>
<proteinExistence type="predicted"/>
<accession>A0A174JRF3</accession>
<sequence>MRDLKKNTRDMWYALFEEKRPVLDENGDETGDEEIRYSTPVKFEANLSPGKGAAQAEAFGTDVDFTRAVSTTNLELPIVETSLVWYETDPGLLADGTADPNSADYEVAAPPATGLNELVIALKSRAKNG</sequence>
<organism evidence="1 2">
    <name type="scientific">Faecalicatena contorta</name>
    <dbReference type="NCBI Taxonomy" id="39482"/>
    <lineage>
        <taxon>Bacteria</taxon>
        <taxon>Bacillati</taxon>
        <taxon>Bacillota</taxon>
        <taxon>Clostridia</taxon>
        <taxon>Lachnospirales</taxon>
        <taxon>Lachnospiraceae</taxon>
        <taxon>Faecalicatena</taxon>
    </lineage>
</organism>
<dbReference type="STRING" id="39482.ERS852491_03963"/>
<dbReference type="Proteomes" id="UP000095544">
    <property type="component" value="Unassembled WGS sequence"/>
</dbReference>
<reference evidence="1 2" key="1">
    <citation type="submission" date="2015-09" db="EMBL/GenBank/DDBJ databases">
        <authorList>
            <consortium name="Pathogen Informatics"/>
        </authorList>
    </citation>
    <scope>NUCLEOTIDE SEQUENCE [LARGE SCALE GENOMIC DNA]</scope>
    <source>
        <strain evidence="1 2">2789STDY5834876</strain>
    </source>
</reference>
<dbReference type="RefSeq" id="WP_055154755.1">
    <property type="nucleotide sequence ID" value="NZ_CYZU01000048.1"/>
</dbReference>
<dbReference type="EMBL" id="CYZU01000048">
    <property type="protein sequence ID" value="CUO99619.1"/>
    <property type="molecule type" value="Genomic_DNA"/>
</dbReference>
<evidence type="ECO:0000313" key="2">
    <source>
        <dbReference type="Proteomes" id="UP000095544"/>
    </source>
</evidence>
<evidence type="ECO:0000313" key="1">
    <source>
        <dbReference type="EMBL" id="CUO99619.1"/>
    </source>
</evidence>